<sequence>MACATPGYDGPAWGPGCGAGGEEEPGGWDGGDGWEGLPPVAGWEAGWDGAGGRAGVGAVPGPPPGFAGVPGLPARPAAGEAAGAVEGDAEGVPE</sequence>
<accession>A0A7W7LPH6</accession>
<reference evidence="2 3" key="1">
    <citation type="submission" date="2020-08" db="EMBL/GenBank/DDBJ databases">
        <title>Genomic Encyclopedia of Type Strains, Phase III (KMG-III): the genomes of soil and plant-associated and newly described type strains.</title>
        <authorList>
            <person name="Whitman W."/>
        </authorList>
    </citation>
    <scope>NUCLEOTIDE SEQUENCE [LARGE SCALE GENOMIC DNA]</scope>
    <source>
        <strain evidence="2 3">CECT 3266</strain>
    </source>
</reference>
<dbReference type="AlphaFoldDB" id="A0A7W7LPH6"/>
<feature type="region of interest" description="Disordered" evidence="1">
    <location>
        <begin position="1"/>
        <end position="94"/>
    </location>
</feature>
<protein>
    <submittedName>
        <fullName evidence="2">Uncharacterized protein</fullName>
    </submittedName>
</protein>
<feature type="compositionally biased region" description="Low complexity" evidence="1">
    <location>
        <begin position="66"/>
        <end position="86"/>
    </location>
</feature>
<dbReference type="Proteomes" id="UP000556084">
    <property type="component" value="Unassembled WGS sequence"/>
</dbReference>
<evidence type="ECO:0000256" key="1">
    <source>
        <dbReference type="SAM" id="MobiDB-lite"/>
    </source>
</evidence>
<evidence type="ECO:0000313" key="3">
    <source>
        <dbReference type="Proteomes" id="UP000556084"/>
    </source>
</evidence>
<name>A0A7W7LPH6_9ACTN</name>
<dbReference type="EMBL" id="JACHJH010000004">
    <property type="protein sequence ID" value="MBB4893862.1"/>
    <property type="molecule type" value="Genomic_DNA"/>
</dbReference>
<gene>
    <name evidence="2" type="ORF">FHS39_002896</name>
</gene>
<evidence type="ECO:0000313" key="2">
    <source>
        <dbReference type="EMBL" id="MBB4893862.1"/>
    </source>
</evidence>
<organism evidence="2 3">
    <name type="scientific">Streptomyces olivoverticillatus</name>
    <dbReference type="NCBI Taxonomy" id="66427"/>
    <lineage>
        <taxon>Bacteria</taxon>
        <taxon>Bacillati</taxon>
        <taxon>Actinomycetota</taxon>
        <taxon>Actinomycetes</taxon>
        <taxon>Kitasatosporales</taxon>
        <taxon>Streptomycetaceae</taxon>
        <taxon>Streptomyces</taxon>
    </lineage>
</organism>
<comment type="caution">
    <text evidence="2">The sequence shown here is derived from an EMBL/GenBank/DDBJ whole genome shotgun (WGS) entry which is preliminary data.</text>
</comment>
<proteinExistence type="predicted"/>
<dbReference type="RefSeq" id="WP_184349739.1">
    <property type="nucleotide sequence ID" value="NZ_JACHJH010000004.1"/>
</dbReference>
<keyword evidence="3" id="KW-1185">Reference proteome</keyword>